<gene>
    <name evidence="1" type="ORF">E1B28_011833</name>
</gene>
<keyword evidence="2" id="KW-1185">Reference proteome</keyword>
<evidence type="ECO:0008006" key="3">
    <source>
        <dbReference type="Google" id="ProtNLM"/>
    </source>
</evidence>
<dbReference type="SUPFAM" id="SSF53474">
    <property type="entry name" value="alpha/beta-Hydrolases"/>
    <property type="match status" value="1"/>
</dbReference>
<name>A0A9P7RVJ2_9AGAR</name>
<dbReference type="RefSeq" id="XP_043006703.1">
    <property type="nucleotide sequence ID" value="XM_043156888.1"/>
</dbReference>
<dbReference type="InterPro" id="IPR029058">
    <property type="entry name" value="AB_hydrolase_fold"/>
</dbReference>
<dbReference type="AlphaFoldDB" id="A0A9P7RVJ2"/>
<comment type="caution">
    <text evidence="1">The sequence shown here is derived from an EMBL/GenBank/DDBJ whole genome shotgun (WGS) entry which is preliminary data.</text>
</comment>
<evidence type="ECO:0000313" key="1">
    <source>
        <dbReference type="EMBL" id="KAG7090233.1"/>
    </source>
</evidence>
<reference evidence="1" key="1">
    <citation type="journal article" date="2021" name="Genome Biol. Evol.">
        <title>The assembled and annotated genome of the fairy-ring fungus Marasmius oreades.</title>
        <authorList>
            <person name="Hiltunen M."/>
            <person name="Ament-Velasquez S.L."/>
            <person name="Johannesson H."/>
        </authorList>
    </citation>
    <scope>NUCLEOTIDE SEQUENCE</scope>
    <source>
        <strain evidence="1">03SP1</strain>
    </source>
</reference>
<dbReference type="GeneID" id="66080908"/>
<dbReference type="KEGG" id="more:E1B28_011833"/>
<dbReference type="Proteomes" id="UP001049176">
    <property type="component" value="Chromosome 7"/>
</dbReference>
<dbReference type="OrthoDB" id="5311491at2759"/>
<evidence type="ECO:0000313" key="2">
    <source>
        <dbReference type="Proteomes" id="UP001049176"/>
    </source>
</evidence>
<accession>A0A9P7RVJ2</accession>
<dbReference type="EMBL" id="CM032187">
    <property type="protein sequence ID" value="KAG7090233.1"/>
    <property type="molecule type" value="Genomic_DNA"/>
</dbReference>
<proteinExistence type="predicted"/>
<protein>
    <recommendedName>
        <fullName evidence="3">AB hydrolase-1 domain-containing protein</fullName>
    </recommendedName>
</protein>
<sequence length="354" mass="40314">MFTSHTYELSNNIQIFFTDSGPPPHSDNYTTLVVFHGSAFNGAGYEKLHSVAHPLNLRTVIWNRRDYPGSTPYTDSELEDLRQGRRVFMEKIGVQVGEFLEQFIENENIPKVSSDHKAGGIAIMGCSMGNSSAMALFSDPKLSPPETYLKLKPYIKDLVLYEPPHLCFAYPLPPGVDVYNPLNNSDQTIPGSKAPNFKFWVSSFYNHRDINSADLRDMDTPTKGSSDATITKWSQEEFQRYVNETATVRSELPMFVEPMQTTLKELSDRVFYDEGLTRTYFPDLKLTMVVGTRSNWMCTWGSLETQRIHDLRVEKGAAVRPMKTYRIIGGNHYAHWEDPNTLLKKALEGMTRDN</sequence>
<dbReference type="Gene3D" id="3.40.50.1820">
    <property type="entry name" value="alpha/beta hydrolase"/>
    <property type="match status" value="1"/>
</dbReference>
<organism evidence="1 2">
    <name type="scientific">Marasmius oreades</name>
    <name type="common">fairy-ring Marasmius</name>
    <dbReference type="NCBI Taxonomy" id="181124"/>
    <lineage>
        <taxon>Eukaryota</taxon>
        <taxon>Fungi</taxon>
        <taxon>Dikarya</taxon>
        <taxon>Basidiomycota</taxon>
        <taxon>Agaricomycotina</taxon>
        <taxon>Agaricomycetes</taxon>
        <taxon>Agaricomycetidae</taxon>
        <taxon>Agaricales</taxon>
        <taxon>Marasmiineae</taxon>
        <taxon>Marasmiaceae</taxon>
        <taxon>Marasmius</taxon>
    </lineage>
</organism>